<accession>A0ACA9NLX4</accession>
<reference evidence="1" key="1">
    <citation type="submission" date="2021-06" db="EMBL/GenBank/DDBJ databases">
        <authorList>
            <person name="Kallberg Y."/>
            <person name="Tangrot J."/>
            <person name="Rosling A."/>
        </authorList>
    </citation>
    <scope>NUCLEOTIDE SEQUENCE</scope>
    <source>
        <strain evidence="1">IL203A</strain>
    </source>
</reference>
<gene>
    <name evidence="1" type="ORF">DHETER_LOCUS9883</name>
</gene>
<name>A0ACA9NLX4_9GLOM</name>
<feature type="non-terminal residue" evidence="1">
    <location>
        <position position="43"/>
    </location>
</feature>
<protein>
    <submittedName>
        <fullName evidence="1">16462_t:CDS:1</fullName>
    </submittedName>
</protein>
<feature type="non-terminal residue" evidence="1">
    <location>
        <position position="1"/>
    </location>
</feature>
<evidence type="ECO:0000313" key="1">
    <source>
        <dbReference type="EMBL" id="CAG8663974.1"/>
    </source>
</evidence>
<dbReference type="EMBL" id="CAJVPU010018135">
    <property type="protein sequence ID" value="CAG8663974.1"/>
    <property type="molecule type" value="Genomic_DNA"/>
</dbReference>
<organism evidence="1 2">
    <name type="scientific">Dentiscutata heterogama</name>
    <dbReference type="NCBI Taxonomy" id="1316150"/>
    <lineage>
        <taxon>Eukaryota</taxon>
        <taxon>Fungi</taxon>
        <taxon>Fungi incertae sedis</taxon>
        <taxon>Mucoromycota</taxon>
        <taxon>Glomeromycotina</taxon>
        <taxon>Glomeromycetes</taxon>
        <taxon>Diversisporales</taxon>
        <taxon>Gigasporaceae</taxon>
        <taxon>Dentiscutata</taxon>
    </lineage>
</organism>
<proteinExistence type="predicted"/>
<keyword evidence="2" id="KW-1185">Reference proteome</keyword>
<sequence>KNNIDASTLNELIENNIATSTATNELIKFQLNKLDNLESNDTE</sequence>
<evidence type="ECO:0000313" key="2">
    <source>
        <dbReference type="Proteomes" id="UP000789702"/>
    </source>
</evidence>
<comment type="caution">
    <text evidence="1">The sequence shown here is derived from an EMBL/GenBank/DDBJ whole genome shotgun (WGS) entry which is preliminary data.</text>
</comment>
<dbReference type="Proteomes" id="UP000789702">
    <property type="component" value="Unassembled WGS sequence"/>
</dbReference>